<evidence type="ECO:0000259" key="1">
    <source>
        <dbReference type="Pfam" id="PF00534"/>
    </source>
</evidence>
<feature type="domain" description="Glycosyl transferase family 1" evidence="1">
    <location>
        <begin position="169"/>
        <end position="300"/>
    </location>
</feature>
<evidence type="ECO:0000313" key="3">
    <source>
        <dbReference type="Proteomes" id="UP001168613"/>
    </source>
</evidence>
<protein>
    <submittedName>
        <fullName evidence="2">Glycosyltransferase</fullName>
    </submittedName>
</protein>
<name>A0ABT8EG54_9BURK</name>
<sequence length="342" mass="39047">MLDYIFISGSHNIFGGGQVYIRDLNKKLNSLGYESCIIASDTIFSNSIKIPRIDTWSLKFKNICKIIKLLRKIDPQKNAKIITNDITLSMLSIIIRISGWKVHPIIHMSLANTSSTSIFIKYSYPLIRALLINIGSSSILSVNKENDKYFLRKSNYIGNFTSYTPDLIENLKTLDFLYVGRFDIEKQPLEFIKILNNLKNNGLYFKSAMIGTGCLWNEAKKLISEFELNDYIELTGFLNQDEIIDYYKKSKLLFITSRTEGLPTVILDAATFGTNFISPALGSIKYINSKFGVGYVIPLSEMSSFILKNHKELIFNSQEIIDLSRHTHIDRVVNNFIDLTLK</sequence>
<dbReference type="PANTHER" id="PTHR12526:SF630">
    <property type="entry name" value="GLYCOSYLTRANSFERASE"/>
    <property type="match status" value="1"/>
</dbReference>
<keyword evidence="3" id="KW-1185">Reference proteome</keyword>
<comment type="caution">
    <text evidence="2">The sequence shown here is derived from an EMBL/GenBank/DDBJ whole genome shotgun (WGS) entry which is preliminary data.</text>
</comment>
<accession>A0ABT8EG54</accession>
<reference evidence="2" key="1">
    <citation type="submission" date="2021-11" db="EMBL/GenBank/DDBJ databases">
        <title>Draft genome sequence of Alcaligenes endophyticus type strain CCUG 75668T.</title>
        <authorList>
            <person name="Salva-Serra F."/>
            <person name="Duran R.E."/>
            <person name="Seeger M."/>
            <person name="Moore E.R.B."/>
            <person name="Jaen-Luchoro D."/>
        </authorList>
    </citation>
    <scope>NUCLEOTIDE SEQUENCE</scope>
    <source>
        <strain evidence="2">CCUG 75668</strain>
    </source>
</reference>
<dbReference type="Proteomes" id="UP001168613">
    <property type="component" value="Unassembled WGS sequence"/>
</dbReference>
<dbReference type="RefSeq" id="WP_266122541.1">
    <property type="nucleotide sequence ID" value="NZ_JAJHNU010000001.1"/>
</dbReference>
<organism evidence="2 3">
    <name type="scientific">Alcaligenes endophyticus</name>
    <dbReference type="NCBI Taxonomy" id="1929088"/>
    <lineage>
        <taxon>Bacteria</taxon>
        <taxon>Pseudomonadati</taxon>
        <taxon>Pseudomonadota</taxon>
        <taxon>Betaproteobacteria</taxon>
        <taxon>Burkholderiales</taxon>
        <taxon>Alcaligenaceae</taxon>
        <taxon>Alcaligenes</taxon>
    </lineage>
</organism>
<dbReference type="InterPro" id="IPR001296">
    <property type="entry name" value="Glyco_trans_1"/>
</dbReference>
<dbReference type="Pfam" id="PF00534">
    <property type="entry name" value="Glycos_transf_1"/>
    <property type="match status" value="1"/>
</dbReference>
<dbReference type="EMBL" id="JAJHNU010000001">
    <property type="protein sequence ID" value="MDN4120125.1"/>
    <property type="molecule type" value="Genomic_DNA"/>
</dbReference>
<dbReference type="Gene3D" id="3.40.50.2000">
    <property type="entry name" value="Glycogen Phosphorylase B"/>
    <property type="match status" value="2"/>
</dbReference>
<dbReference type="SUPFAM" id="SSF53756">
    <property type="entry name" value="UDP-Glycosyltransferase/glycogen phosphorylase"/>
    <property type="match status" value="1"/>
</dbReference>
<dbReference type="PANTHER" id="PTHR12526">
    <property type="entry name" value="GLYCOSYLTRANSFERASE"/>
    <property type="match status" value="1"/>
</dbReference>
<gene>
    <name evidence="2" type="ORF">LMS43_02360</name>
</gene>
<proteinExistence type="predicted"/>
<evidence type="ECO:0000313" key="2">
    <source>
        <dbReference type="EMBL" id="MDN4120125.1"/>
    </source>
</evidence>